<dbReference type="InterPro" id="IPR050740">
    <property type="entry name" value="Aldehyde_DH_Superfamily"/>
</dbReference>
<dbReference type="GO" id="GO:0009450">
    <property type="term" value="P:gamma-aminobutyric acid catabolic process"/>
    <property type="evidence" value="ECO:0007669"/>
    <property type="project" value="TreeGrafter"/>
</dbReference>
<comment type="similarity">
    <text evidence="1 4">Belongs to the aldehyde dehydrogenase family.</text>
</comment>
<comment type="caution">
    <text evidence="6">The sequence shown here is derived from an EMBL/GenBank/DDBJ whole genome shotgun (WGS) entry which is preliminary data.</text>
</comment>
<keyword evidence="2 4" id="KW-0560">Oxidoreductase</keyword>
<evidence type="ECO:0000256" key="2">
    <source>
        <dbReference type="ARBA" id="ARBA00023002"/>
    </source>
</evidence>
<proteinExistence type="inferred from homology"/>
<sequence>MRKSLLSMAMIGGRPCIGDERFDVIDPSSGSAFASAPLCGADHLESAVLAAEKAQPAWAKAERARRTALLTCANTILRNRAELARLITKEQGKPLPEAKNEVAYAADVFKTYAEMEIPSKDLSEGNAPRTLLLNRPYGIVGLITPWNFPIATIAVKLAPALLAGNAVILKPSPLAPLSPLHLGKILNRDLPSGIFNCLSGFKDLGEWIARHPKIRKLSVTASIPTGRAVLSEAASEIKSVTLELGGNDPAIVLPDSQPHNIASEILESAWRNAGQVCSAIKRIYVHESRYEELTEVLSAEMANYVVGNGFVEGVRIGPLTTKQSVERVEEMISSAYKSGAAILSYPRTNEDSGFFTTPAIVKDIDSSHPLVSDEQFAPILPIVPYKTIEQAIAWANDSNYGLSASVWTTNPRMGYDVASQLECGRVGVNGHKRATTHAPFGGFKHSGIGRELGTWGLAEMLEHQVVNIFD</sequence>
<dbReference type="InterPro" id="IPR016162">
    <property type="entry name" value="Ald_DH_N"/>
</dbReference>
<dbReference type="PROSITE" id="PS00687">
    <property type="entry name" value="ALDEHYDE_DEHYDR_GLU"/>
    <property type="match status" value="1"/>
</dbReference>
<dbReference type="FunFam" id="3.40.605.10:FF:000007">
    <property type="entry name" value="NAD/NADP-dependent betaine aldehyde dehydrogenase"/>
    <property type="match status" value="1"/>
</dbReference>
<reference evidence="6 7" key="1">
    <citation type="submission" date="2020-07" db="EMBL/GenBank/DDBJ databases">
        <authorList>
            <person name="Feng X."/>
        </authorList>
    </citation>
    <scope>NUCLEOTIDE SEQUENCE [LARGE SCALE GENOMIC DNA]</scope>
    <source>
        <strain evidence="6 7">JCM23202</strain>
    </source>
</reference>
<keyword evidence="7" id="KW-1185">Reference proteome</keyword>
<dbReference type="SUPFAM" id="SSF53720">
    <property type="entry name" value="ALDH-like"/>
    <property type="match status" value="1"/>
</dbReference>
<evidence type="ECO:0000256" key="3">
    <source>
        <dbReference type="PROSITE-ProRule" id="PRU10007"/>
    </source>
</evidence>
<evidence type="ECO:0000259" key="5">
    <source>
        <dbReference type="Pfam" id="PF00171"/>
    </source>
</evidence>
<gene>
    <name evidence="6" type="ORF">H5P27_10740</name>
</gene>
<evidence type="ECO:0000256" key="1">
    <source>
        <dbReference type="ARBA" id="ARBA00009986"/>
    </source>
</evidence>
<dbReference type="CDD" id="cd07106">
    <property type="entry name" value="ALDH_AldA-AAD23400"/>
    <property type="match status" value="1"/>
</dbReference>
<name>A0A7X1B6D7_9BACT</name>
<dbReference type="InterPro" id="IPR016163">
    <property type="entry name" value="Ald_DH_C"/>
</dbReference>
<dbReference type="PANTHER" id="PTHR43353:SF5">
    <property type="entry name" value="SUCCINATE-SEMIALDEHYDE DEHYDROGENASE, MITOCHONDRIAL"/>
    <property type="match status" value="1"/>
</dbReference>
<dbReference type="RefSeq" id="WP_185660388.1">
    <property type="nucleotide sequence ID" value="NZ_CAWPOO010000012.1"/>
</dbReference>
<evidence type="ECO:0000313" key="6">
    <source>
        <dbReference type="EMBL" id="MBC2606518.1"/>
    </source>
</evidence>
<dbReference type="InterPro" id="IPR044086">
    <property type="entry name" value="LUC3-like"/>
</dbReference>
<dbReference type="PANTHER" id="PTHR43353">
    <property type="entry name" value="SUCCINATE-SEMIALDEHYDE DEHYDROGENASE, MITOCHONDRIAL"/>
    <property type="match status" value="1"/>
</dbReference>
<dbReference type="Gene3D" id="3.40.309.10">
    <property type="entry name" value="Aldehyde Dehydrogenase, Chain A, domain 2"/>
    <property type="match status" value="1"/>
</dbReference>
<dbReference type="Proteomes" id="UP000526501">
    <property type="component" value="Unassembled WGS sequence"/>
</dbReference>
<feature type="domain" description="Aldehyde dehydrogenase" evidence="5">
    <location>
        <begin position="20"/>
        <end position="466"/>
    </location>
</feature>
<dbReference type="InterPro" id="IPR015590">
    <property type="entry name" value="Aldehyde_DH_dom"/>
</dbReference>
<dbReference type="EMBL" id="JACHVC010000012">
    <property type="protein sequence ID" value="MBC2606518.1"/>
    <property type="molecule type" value="Genomic_DNA"/>
</dbReference>
<protein>
    <submittedName>
        <fullName evidence="6">Aldehyde dehydrogenase family protein</fullName>
    </submittedName>
</protein>
<dbReference type="InterPro" id="IPR029510">
    <property type="entry name" value="Ald_DH_CS_GLU"/>
</dbReference>
<organism evidence="6 7">
    <name type="scientific">Pelagicoccus albus</name>
    <dbReference type="NCBI Taxonomy" id="415222"/>
    <lineage>
        <taxon>Bacteria</taxon>
        <taxon>Pseudomonadati</taxon>
        <taxon>Verrucomicrobiota</taxon>
        <taxon>Opitutia</taxon>
        <taxon>Puniceicoccales</taxon>
        <taxon>Pelagicoccaceae</taxon>
        <taxon>Pelagicoccus</taxon>
    </lineage>
</organism>
<dbReference type="InterPro" id="IPR016161">
    <property type="entry name" value="Ald_DH/histidinol_DH"/>
</dbReference>
<evidence type="ECO:0000313" key="7">
    <source>
        <dbReference type="Proteomes" id="UP000526501"/>
    </source>
</evidence>
<feature type="active site" evidence="3">
    <location>
        <position position="243"/>
    </location>
</feature>
<dbReference type="Pfam" id="PF00171">
    <property type="entry name" value="Aldedh"/>
    <property type="match status" value="1"/>
</dbReference>
<evidence type="ECO:0000256" key="4">
    <source>
        <dbReference type="RuleBase" id="RU003345"/>
    </source>
</evidence>
<dbReference type="AlphaFoldDB" id="A0A7X1B6D7"/>
<accession>A0A7X1B6D7</accession>
<dbReference type="GO" id="GO:0004777">
    <property type="term" value="F:succinate-semialdehyde dehydrogenase (NAD+) activity"/>
    <property type="evidence" value="ECO:0007669"/>
    <property type="project" value="TreeGrafter"/>
</dbReference>
<dbReference type="Gene3D" id="3.40.605.10">
    <property type="entry name" value="Aldehyde Dehydrogenase, Chain A, domain 1"/>
    <property type="match status" value="1"/>
</dbReference>